<dbReference type="AlphaFoldDB" id="A0A6A6WXW6"/>
<name>A0A6A6WXW6_9PLEO</name>
<proteinExistence type="predicted"/>
<dbReference type="OrthoDB" id="3675680at2759"/>
<feature type="region of interest" description="Disordered" evidence="1">
    <location>
        <begin position="73"/>
        <end position="101"/>
    </location>
</feature>
<evidence type="ECO:0000256" key="1">
    <source>
        <dbReference type="SAM" id="MobiDB-lite"/>
    </source>
</evidence>
<evidence type="ECO:0000313" key="2">
    <source>
        <dbReference type="EMBL" id="KAF2788922.1"/>
    </source>
</evidence>
<gene>
    <name evidence="2" type="ORF">K505DRAFT_366046</name>
</gene>
<feature type="compositionally biased region" description="Polar residues" evidence="1">
    <location>
        <begin position="1"/>
        <end position="24"/>
    </location>
</feature>
<sequence length="351" mass="38310">MDKPSTRQTDNPASNLLLPSSTETHQLKMPKYTKARTAQLNATCKEKFIIEASESESESSWDEFSDIFSDFDSDSDSDLEAEAPPPPKPVDNNHPPEAASPLAPLLHAHSTARRSSLAAAESAILDYLHANPVTPADVDLLVPGFNRVFAVTNKLATNIALFHARGRISSAEKEEMLVRLLWEGDERAVVFERAKERIERFAAEAEKRRAANERGMMARLARKGVLGAEVKRGARVLGTEREGGLGLLQARPALPSAFSAPVEMLVVRLPCYSPARCGGSSVSDVDWKGTVEYGVWCRSKSVPTHLFRPRGKITSIAICLPRPIDGVCRPRLGATRASSAVRLVPFPVASY</sequence>
<dbReference type="EMBL" id="MU002176">
    <property type="protein sequence ID" value="KAF2788922.1"/>
    <property type="molecule type" value="Genomic_DNA"/>
</dbReference>
<keyword evidence="3" id="KW-1185">Reference proteome</keyword>
<organism evidence="2 3">
    <name type="scientific">Melanomma pulvis-pyrius CBS 109.77</name>
    <dbReference type="NCBI Taxonomy" id="1314802"/>
    <lineage>
        <taxon>Eukaryota</taxon>
        <taxon>Fungi</taxon>
        <taxon>Dikarya</taxon>
        <taxon>Ascomycota</taxon>
        <taxon>Pezizomycotina</taxon>
        <taxon>Dothideomycetes</taxon>
        <taxon>Pleosporomycetidae</taxon>
        <taxon>Pleosporales</taxon>
        <taxon>Melanommataceae</taxon>
        <taxon>Melanomma</taxon>
    </lineage>
</organism>
<reference evidence="2" key="1">
    <citation type="journal article" date="2020" name="Stud. Mycol.">
        <title>101 Dothideomycetes genomes: a test case for predicting lifestyles and emergence of pathogens.</title>
        <authorList>
            <person name="Haridas S."/>
            <person name="Albert R."/>
            <person name="Binder M."/>
            <person name="Bloem J."/>
            <person name="Labutti K."/>
            <person name="Salamov A."/>
            <person name="Andreopoulos B."/>
            <person name="Baker S."/>
            <person name="Barry K."/>
            <person name="Bills G."/>
            <person name="Bluhm B."/>
            <person name="Cannon C."/>
            <person name="Castanera R."/>
            <person name="Culley D."/>
            <person name="Daum C."/>
            <person name="Ezra D."/>
            <person name="Gonzalez J."/>
            <person name="Henrissat B."/>
            <person name="Kuo A."/>
            <person name="Liang C."/>
            <person name="Lipzen A."/>
            <person name="Lutzoni F."/>
            <person name="Magnuson J."/>
            <person name="Mondo S."/>
            <person name="Nolan M."/>
            <person name="Ohm R."/>
            <person name="Pangilinan J."/>
            <person name="Park H.-J."/>
            <person name="Ramirez L."/>
            <person name="Alfaro M."/>
            <person name="Sun H."/>
            <person name="Tritt A."/>
            <person name="Yoshinaga Y."/>
            <person name="Zwiers L.-H."/>
            <person name="Turgeon B."/>
            <person name="Goodwin S."/>
            <person name="Spatafora J."/>
            <person name="Crous P."/>
            <person name="Grigoriev I."/>
        </authorList>
    </citation>
    <scope>NUCLEOTIDE SEQUENCE</scope>
    <source>
        <strain evidence="2">CBS 109.77</strain>
    </source>
</reference>
<protein>
    <submittedName>
        <fullName evidence="2">Uncharacterized protein</fullName>
    </submittedName>
</protein>
<feature type="region of interest" description="Disordered" evidence="1">
    <location>
        <begin position="1"/>
        <end position="27"/>
    </location>
</feature>
<evidence type="ECO:0000313" key="3">
    <source>
        <dbReference type="Proteomes" id="UP000799757"/>
    </source>
</evidence>
<feature type="compositionally biased region" description="Low complexity" evidence="1">
    <location>
        <begin position="90"/>
        <end position="101"/>
    </location>
</feature>
<dbReference type="Proteomes" id="UP000799757">
    <property type="component" value="Unassembled WGS sequence"/>
</dbReference>
<accession>A0A6A6WXW6</accession>